<dbReference type="PROSITE" id="PS50103">
    <property type="entry name" value="ZF_C3H1"/>
    <property type="match status" value="1"/>
</dbReference>
<keyword evidence="1" id="KW-0479">Metal-binding</keyword>
<evidence type="ECO:0000256" key="2">
    <source>
        <dbReference type="SAM" id="MobiDB-lite"/>
    </source>
</evidence>
<dbReference type="GO" id="GO:0008270">
    <property type="term" value="F:zinc ion binding"/>
    <property type="evidence" value="ECO:0007669"/>
    <property type="project" value="UniProtKB-KW"/>
</dbReference>
<evidence type="ECO:0000313" key="5">
    <source>
        <dbReference type="Proteomes" id="UP001370758"/>
    </source>
</evidence>
<feature type="region of interest" description="Disordered" evidence="2">
    <location>
        <begin position="646"/>
        <end position="685"/>
    </location>
</feature>
<feature type="zinc finger region" description="C3H1-type" evidence="1">
    <location>
        <begin position="11"/>
        <end position="38"/>
    </location>
</feature>
<dbReference type="Proteomes" id="UP001370758">
    <property type="component" value="Unassembled WGS sequence"/>
</dbReference>
<dbReference type="InterPro" id="IPR016024">
    <property type="entry name" value="ARM-type_fold"/>
</dbReference>
<comment type="caution">
    <text evidence="4">The sequence shown here is derived from an EMBL/GenBank/DDBJ whole genome shotgun (WGS) entry which is preliminary data.</text>
</comment>
<proteinExistence type="predicted"/>
<dbReference type="SUPFAM" id="SSF48371">
    <property type="entry name" value="ARM repeat"/>
    <property type="match status" value="1"/>
</dbReference>
<name>A0AAV9VRE3_9PEZI</name>
<dbReference type="Gene3D" id="4.10.1000.10">
    <property type="entry name" value="Zinc finger, CCCH-type"/>
    <property type="match status" value="1"/>
</dbReference>
<feature type="domain" description="C3H1-type" evidence="3">
    <location>
        <begin position="11"/>
        <end position="38"/>
    </location>
</feature>
<feature type="region of interest" description="Disordered" evidence="2">
    <location>
        <begin position="705"/>
        <end position="729"/>
    </location>
</feature>
<dbReference type="InterPro" id="IPR000571">
    <property type="entry name" value="Znf_CCCH"/>
</dbReference>
<feature type="region of interest" description="Disordered" evidence="2">
    <location>
        <begin position="1069"/>
        <end position="1093"/>
    </location>
</feature>
<dbReference type="EMBL" id="JAVHJL010000013">
    <property type="protein sequence ID" value="KAK6495064.1"/>
    <property type="molecule type" value="Genomic_DNA"/>
</dbReference>
<evidence type="ECO:0000259" key="3">
    <source>
        <dbReference type="PROSITE" id="PS50103"/>
    </source>
</evidence>
<feature type="compositionally biased region" description="Basic and acidic residues" evidence="2">
    <location>
        <begin position="712"/>
        <end position="729"/>
    </location>
</feature>
<evidence type="ECO:0000256" key="1">
    <source>
        <dbReference type="PROSITE-ProRule" id="PRU00723"/>
    </source>
</evidence>
<protein>
    <recommendedName>
        <fullName evidence="3">C3H1-type domain-containing protein</fullName>
    </recommendedName>
</protein>
<feature type="region of interest" description="Disordered" evidence="2">
    <location>
        <begin position="842"/>
        <end position="873"/>
    </location>
</feature>
<gene>
    <name evidence="4" type="ORF">TWF481_003091</name>
</gene>
<sequence length="1368" mass="152586">MMFPTQPPRGSGPRGVCWAWRKGFCARGRGCIYRHEEKPSTRTDNRICRWEYATRCHSRGSCGLKHLQLSTSEAGKKLEYFRSFGRNGKDLTQRDLGELLRVAIGLFVDGDQDLRFLVISTLSSGWHLEQLKLCLHPSFLFQPYPPQISWHEHVVPLLRIMSDPVNTIHEPSMESLRSLYEVVLDPRHRPFWRRVMKFIQDSLKLYPFRVASQITGVITILLLSIGFDGRNLKNPIVQESVPLLVKYLKELREIYTHGYLSPVLSEAVDALQQTVSGKVSALDALTTVASKSLPKHQMAGLRALASIEPKPVVQTAAVTDKQRESSEPLEQRLLSFATNNLMTSYLTGLSGHTVNGGLIAGTGFADDEVENQVLTDTDDLEDELEKIPYSLSHQGEIGTEADTIGIFSVGPQKNAVQSMVFTNDAGDALFQRWKERAADPTSLNFDWGKNTNGTSMKDFLQLTLTLFVAASTETRLQFISGCLLKDEYLGKLWECLEVRLPTDSINHPSPKYSDHVSTVIHMMSHPDVVNRHEFQVVRKALSEMFVSVPNYLYGILEYMKLHARSKKKNAEMIEACVRSIILILEGVFKLVDPRNIPMEFRHEAKQFLKFAIAVEGTTPWASRTDALTTETVQSFIRSDEKLFPESTPPHICSSRQKDRAREQADIASGAKQGNPTTQEINNSFSNRIRSGNVVVPVSSYLDENGEYVSPAQRERGSRRAREEDERGWDDGKPIVHRVELETHHEPAAVEEAKQEFEEEAQPMNDQEALEFLRKPNPSMVPDSLVSLPGKNTAAVNGAAEYPTSELKVEVELTGSSNLKARGPFNSYVGSVTDDRMSVSVKTCPRFPRHGRGTMTDNSVRCDKSDSSGSPPKGGSVLNYLSKYHTTLPGQAALERISATLEMAQRSMLKLSGQRSNHGSVVGDLEALVLTNGLQFGYGTAGKRSGETAPGHKTPIELVTGAELAKPWPSFNGSTQLELLEEGEVPAEPLAEPQLGGVRLGPRPRDRATTQYYRAIYGTAYPKFNFDVSGDAGGFERGQSAKDTNLNREAHPGDAEKWDKVRKPNIHSNNLCLPTDQTYPTEGQVSVGQKGRDPAFPLEEYRLAPSEDRKKGNLQDWPRLHEDSRLTSKQTGDFQGRLAKYPIAGEATAPDTRGAMAPLVGSPANQGGNPDGGRKFEMGNFPTAHDAAFSVRRPLATSNKDHIVWPNPCLEAVEAERGRPVGRLTSRHDQNFVPRRVSQVRNPNEVRELLPCGHTRGLNRDENYCNERVNKKTPYCGHEANVECSNMMKQWKCKLVCGAHLPCSHYCKRDCFQCLEEIKIDDNPIWNHGPCQICLKIRAAKEARRELEGQQRESNTANVADRAQAPEYV</sequence>
<keyword evidence="1" id="KW-0863">Zinc-finger</keyword>
<evidence type="ECO:0000313" key="4">
    <source>
        <dbReference type="EMBL" id="KAK6495064.1"/>
    </source>
</evidence>
<feature type="region of interest" description="Disordered" evidence="2">
    <location>
        <begin position="1345"/>
        <end position="1368"/>
    </location>
</feature>
<organism evidence="4 5">
    <name type="scientific">Arthrobotrys musiformis</name>
    <dbReference type="NCBI Taxonomy" id="47236"/>
    <lineage>
        <taxon>Eukaryota</taxon>
        <taxon>Fungi</taxon>
        <taxon>Dikarya</taxon>
        <taxon>Ascomycota</taxon>
        <taxon>Pezizomycotina</taxon>
        <taxon>Orbiliomycetes</taxon>
        <taxon>Orbiliales</taxon>
        <taxon>Orbiliaceae</taxon>
        <taxon>Arthrobotrys</taxon>
    </lineage>
</organism>
<feature type="compositionally biased region" description="Polar residues" evidence="2">
    <location>
        <begin position="671"/>
        <end position="685"/>
    </location>
</feature>
<feature type="compositionally biased region" description="Polar residues" evidence="2">
    <location>
        <begin position="1069"/>
        <end position="1086"/>
    </location>
</feature>
<keyword evidence="1" id="KW-0862">Zinc</keyword>
<feature type="compositionally biased region" description="Basic and acidic residues" evidence="2">
    <location>
        <begin position="655"/>
        <end position="664"/>
    </location>
</feature>
<accession>A0AAV9VRE3</accession>
<keyword evidence="5" id="KW-1185">Reference proteome</keyword>
<reference evidence="4 5" key="1">
    <citation type="submission" date="2023-08" db="EMBL/GenBank/DDBJ databases">
        <authorList>
            <person name="Palmer J.M."/>
        </authorList>
    </citation>
    <scope>NUCLEOTIDE SEQUENCE [LARGE SCALE GENOMIC DNA]</scope>
    <source>
        <strain evidence="4 5">TWF481</strain>
    </source>
</reference>